<dbReference type="OrthoDB" id="251770at2759"/>
<evidence type="ECO:0000256" key="1">
    <source>
        <dbReference type="ARBA" id="ARBA00022737"/>
    </source>
</evidence>
<dbReference type="InterPro" id="IPR001357">
    <property type="entry name" value="BRCT_dom"/>
</dbReference>
<proteinExistence type="predicted"/>
<dbReference type="EMBL" id="CAKKLH010000186">
    <property type="protein sequence ID" value="CAH0105432.1"/>
    <property type="molecule type" value="Genomic_DNA"/>
</dbReference>
<accession>A0A8J2RIN3</accession>
<dbReference type="Proteomes" id="UP000789390">
    <property type="component" value="Unassembled WGS sequence"/>
</dbReference>
<keyword evidence="4" id="KW-1185">Reference proteome</keyword>
<gene>
    <name evidence="3" type="ORF">DGAL_LOCUS8455</name>
</gene>
<dbReference type="PANTHER" id="PTHR13561:SF20">
    <property type="entry name" value="DNA TOPOISOMERASE 2-BINDING PROTEIN 1"/>
    <property type="match status" value="1"/>
</dbReference>
<dbReference type="GO" id="GO:0006270">
    <property type="term" value="P:DNA replication initiation"/>
    <property type="evidence" value="ECO:0007669"/>
    <property type="project" value="TreeGrafter"/>
</dbReference>
<reference evidence="3" key="1">
    <citation type="submission" date="2021-11" db="EMBL/GenBank/DDBJ databases">
        <authorList>
            <person name="Schell T."/>
        </authorList>
    </citation>
    <scope>NUCLEOTIDE SEQUENCE</scope>
    <source>
        <strain evidence="3">M5</strain>
    </source>
</reference>
<protein>
    <recommendedName>
        <fullName evidence="2">BRCT domain-containing protein</fullName>
    </recommendedName>
</protein>
<dbReference type="PROSITE" id="PS50172">
    <property type="entry name" value="BRCT"/>
    <property type="match status" value="3"/>
</dbReference>
<dbReference type="PANTHER" id="PTHR13561">
    <property type="entry name" value="DNA REPLICATION REGULATOR DPB11-RELATED"/>
    <property type="match status" value="1"/>
</dbReference>
<feature type="domain" description="BRCT" evidence="2">
    <location>
        <begin position="362"/>
        <end position="453"/>
    </location>
</feature>
<evidence type="ECO:0000313" key="3">
    <source>
        <dbReference type="EMBL" id="CAH0105432.1"/>
    </source>
</evidence>
<dbReference type="InterPro" id="IPR059215">
    <property type="entry name" value="BRCT2_TopBP1-like"/>
</dbReference>
<dbReference type="CDD" id="cd00027">
    <property type="entry name" value="BRCT"/>
    <property type="match status" value="1"/>
</dbReference>
<feature type="domain" description="BRCT" evidence="2">
    <location>
        <begin position="108"/>
        <end position="178"/>
    </location>
</feature>
<dbReference type="InterPro" id="IPR036420">
    <property type="entry name" value="BRCT_dom_sf"/>
</dbReference>
<dbReference type="GO" id="GO:0007095">
    <property type="term" value="P:mitotic G2 DNA damage checkpoint signaling"/>
    <property type="evidence" value="ECO:0007669"/>
    <property type="project" value="TreeGrafter"/>
</dbReference>
<dbReference type="Gene3D" id="3.40.50.10190">
    <property type="entry name" value="BRCT domain"/>
    <property type="match status" value="4"/>
</dbReference>
<dbReference type="Pfam" id="PF21243">
    <property type="entry name" value="ECT2_BRCT0"/>
    <property type="match status" value="1"/>
</dbReference>
<name>A0A8J2RIN3_9CRUS</name>
<keyword evidence="1" id="KW-0677">Repeat</keyword>
<dbReference type="AlphaFoldDB" id="A0A8J2RIN3"/>
<feature type="domain" description="BRCT" evidence="2">
    <location>
        <begin position="199"/>
        <end position="288"/>
    </location>
</feature>
<sequence>MEVLNNQLCTKIFCVLPASSSEITYTEDLISAKNCCQRHKLNVVCILENDCLKLTPSKECVFVLTDFDSPLFEFLLSFECKVVGPQCLLNSLKNGQPIPSTAVFNLAMKGIVVTTTGLTMQEKKEAEKKIQFMGGIYTSNLTSSTTHLIAKSVADFGLKFKSARSRAIPIMLPKWIDEVWSARISQEIVHGNDPEYSSYVCPVFQGFFVCASRISIKERKSIKKMVEANGGKYCPQLIEGETNVLITTSSEGEKYLYARSWKIFCLKPEWVQNSLDQGYVCDPERFTVKKITKLPPKCSSSEENKLPVADFHYASINSTIFNNSTKELDETSTNGSTSPLNQLCELQSTEPLECLDLVLSLKAGRFLKGFKIFPSGFDGPQMEKLRRVLKNAGAIQLNAINDESISHVIVGKSVKKDWKQLQHLDIKPHVVTLQWLTRSLQLKAPAPEAEYYPTDFENLSTPNRKKSFFQDTSSELPSVTTNVSLDDVRTTVQYSTLSQKTYVSNF</sequence>
<evidence type="ECO:0000313" key="4">
    <source>
        <dbReference type="Proteomes" id="UP000789390"/>
    </source>
</evidence>
<dbReference type="CDD" id="cd17731">
    <property type="entry name" value="BRCT_TopBP1_rpt2_like"/>
    <property type="match status" value="1"/>
</dbReference>
<dbReference type="GO" id="GO:0033314">
    <property type="term" value="P:mitotic DNA replication checkpoint signaling"/>
    <property type="evidence" value="ECO:0007669"/>
    <property type="project" value="TreeGrafter"/>
</dbReference>
<dbReference type="SMART" id="SM00292">
    <property type="entry name" value="BRCT"/>
    <property type="match status" value="3"/>
</dbReference>
<dbReference type="Pfam" id="PF12738">
    <property type="entry name" value="PTCB-BRCT"/>
    <property type="match status" value="2"/>
</dbReference>
<dbReference type="SUPFAM" id="SSF52113">
    <property type="entry name" value="BRCT domain"/>
    <property type="match status" value="3"/>
</dbReference>
<evidence type="ECO:0000259" key="2">
    <source>
        <dbReference type="PROSITE" id="PS50172"/>
    </source>
</evidence>
<comment type="caution">
    <text evidence="3">The sequence shown here is derived from an EMBL/GenBank/DDBJ whole genome shotgun (WGS) entry which is preliminary data.</text>
</comment>
<organism evidence="3 4">
    <name type="scientific">Daphnia galeata</name>
    <dbReference type="NCBI Taxonomy" id="27404"/>
    <lineage>
        <taxon>Eukaryota</taxon>
        <taxon>Metazoa</taxon>
        <taxon>Ecdysozoa</taxon>
        <taxon>Arthropoda</taxon>
        <taxon>Crustacea</taxon>
        <taxon>Branchiopoda</taxon>
        <taxon>Diplostraca</taxon>
        <taxon>Cladocera</taxon>
        <taxon>Anomopoda</taxon>
        <taxon>Daphniidae</taxon>
        <taxon>Daphnia</taxon>
    </lineage>
</organism>
<dbReference type="InterPro" id="IPR049396">
    <property type="entry name" value="ECT2_BRCT0"/>
</dbReference>